<protein>
    <recommendedName>
        <fullName evidence="5">DUF3558 domain-containing protein</fullName>
    </recommendedName>
</protein>
<evidence type="ECO:0000313" key="4">
    <source>
        <dbReference type="Proteomes" id="UP000791080"/>
    </source>
</evidence>
<evidence type="ECO:0008006" key="5">
    <source>
        <dbReference type="Google" id="ProtNLM"/>
    </source>
</evidence>
<proteinExistence type="predicted"/>
<sequence>MTGSSRPRVATPLWALLACAVLTACTTVEGGRALPAEEPPASRASEGPPADQSTGAGPEHAPGTPVSPGAGPEGDQPPSTEDAAMIQACELLTAEETTAFGVDGSAAESMPGTDVASCRIPALERGGPTLLLGISALRGVDPTLLPDDAVETQVGSRPAMRSTEDNACDLTIALGADAHALVRARSSENTDTACALAEAVAATVEPRLPRDLG</sequence>
<feature type="region of interest" description="Disordered" evidence="1">
    <location>
        <begin position="32"/>
        <end position="80"/>
    </location>
</feature>
<reference evidence="3 4" key="1">
    <citation type="submission" date="2022-06" db="EMBL/GenBank/DDBJ databases">
        <title>Genomic Encyclopedia of Type Strains, Phase I: the one thousand microbial genomes (KMG-I) project.</title>
        <authorList>
            <person name="Kyrpides N."/>
        </authorList>
    </citation>
    <scope>NUCLEOTIDE SEQUENCE [LARGE SCALE GENOMIC DNA]</scope>
    <source>
        <strain evidence="3 4">DSM 43889</strain>
    </source>
</reference>
<keyword evidence="4" id="KW-1185">Reference proteome</keyword>
<gene>
    <name evidence="3" type="ORF">G443_004117</name>
</gene>
<keyword evidence="2" id="KW-0732">Signal</keyword>
<feature type="chain" id="PRO_5047371611" description="DUF3558 domain-containing protein" evidence="2">
    <location>
        <begin position="25"/>
        <end position="213"/>
    </location>
</feature>
<accession>A0ABT1JMT7</accession>
<dbReference type="EMBL" id="AUBJ02000001">
    <property type="protein sequence ID" value="MCP2333847.1"/>
    <property type="molecule type" value="Genomic_DNA"/>
</dbReference>
<name>A0ABT1JMT7_ACTCY</name>
<dbReference type="PROSITE" id="PS51257">
    <property type="entry name" value="PROKAR_LIPOPROTEIN"/>
    <property type="match status" value="1"/>
</dbReference>
<dbReference type="InterPro" id="IPR024520">
    <property type="entry name" value="DUF3558"/>
</dbReference>
<dbReference type="Proteomes" id="UP000791080">
    <property type="component" value="Unassembled WGS sequence"/>
</dbReference>
<evidence type="ECO:0000313" key="3">
    <source>
        <dbReference type="EMBL" id="MCP2333847.1"/>
    </source>
</evidence>
<evidence type="ECO:0000256" key="1">
    <source>
        <dbReference type="SAM" id="MobiDB-lite"/>
    </source>
</evidence>
<dbReference type="RefSeq" id="WP_026419061.1">
    <property type="nucleotide sequence ID" value="NZ_AUBJ02000001.1"/>
</dbReference>
<comment type="caution">
    <text evidence="3">The sequence shown here is derived from an EMBL/GenBank/DDBJ whole genome shotgun (WGS) entry which is preliminary data.</text>
</comment>
<evidence type="ECO:0000256" key="2">
    <source>
        <dbReference type="SAM" id="SignalP"/>
    </source>
</evidence>
<dbReference type="Pfam" id="PF12079">
    <property type="entry name" value="DUF3558"/>
    <property type="match status" value="1"/>
</dbReference>
<feature type="signal peptide" evidence="2">
    <location>
        <begin position="1"/>
        <end position="24"/>
    </location>
</feature>
<organism evidence="3 4">
    <name type="scientific">Actinoalloteichus caeruleus DSM 43889</name>
    <dbReference type="NCBI Taxonomy" id="1120930"/>
    <lineage>
        <taxon>Bacteria</taxon>
        <taxon>Bacillati</taxon>
        <taxon>Actinomycetota</taxon>
        <taxon>Actinomycetes</taxon>
        <taxon>Pseudonocardiales</taxon>
        <taxon>Pseudonocardiaceae</taxon>
        <taxon>Actinoalloteichus</taxon>
        <taxon>Actinoalloteichus cyanogriseus</taxon>
    </lineage>
</organism>